<feature type="transmembrane region" description="Helical" evidence="1">
    <location>
        <begin position="63"/>
        <end position="81"/>
    </location>
</feature>
<accession>A0AAJ6AME6</accession>
<dbReference type="RefSeq" id="WP_136089238.1">
    <property type="nucleotide sequence ID" value="NZ_CP122562.1"/>
</dbReference>
<evidence type="ECO:0000313" key="2">
    <source>
        <dbReference type="EMBL" id="WGH92666.1"/>
    </source>
</evidence>
<sequence length="218" mass="23484">MIEEQPTEASSVLRRAAEVERRAREAVSINEPLLFLVWGAVYLLGYGALYFNVRWADGSPPVVGAVLFGAMGAFGFIFTFTEIRKRFRGLRGETYETVGRMIRLWGVLVVAWIVLLTLAITQYRGRENAMAEIGAVSGATATLLVGVMYLLIASNFPVWQTGLGLALVSVGAAGLVIPPEHSPLFVAVGAGGSFFLAAANSAARRRLDRIDLGTRGHA</sequence>
<keyword evidence="1" id="KW-0812">Transmembrane</keyword>
<feature type="transmembrane region" description="Helical" evidence="1">
    <location>
        <begin position="183"/>
        <end position="203"/>
    </location>
</feature>
<protein>
    <submittedName>
        <fullName evidence="2">Uncharacterized protein</fullName>
    </submittedName>
</protein>
<evidence type="ECO:0000256" key="1">
    <source>
        <dbReference type="SAM" id="Phobius"/>
    </source>
</evidence>
<dbReference type="Proteomes" id="UP001224674">
    <property type="component" value="Chromosome"/>
</dbReference>
<feature type="transmembrane region" description="Helical" evidence="1">
    <location>
        <begin position="129"/>
        <end position="151"/>
    </location>
</feature>
<dbReference type="EMBL" id="CP122566">
    <property type="protein sequence ID" value="WGH92666.1"/>
    <property type="molecule type" value="Genomic_DNA"/>
</dbReference>
<organism evidence="2 3">
    <name type="scientific">Auritidibacter ignavus</name>
    <dbReference type="NCBI Taxonomy" id="678932"/>
    <lineage>
        <taxon>Bacteria</taxon>
        <taxon>Bacillati</taxon>
        <taxon>Actinomycetota</taxon>
        <taxon>Actinomycetes</taxon>
        <taxon>Micrococcales</taxon>
        <taxon>Micrococcaceae</taxon>
        <taxon>Auritidibacter</taxon>
    </lineage>
</organism>
<feature type="transmembrane region" description="Helical" evidence="1">
    <location>
        <begin position="102"/>
        <end position="123"/>
    </location>
</feature>
<keyword evidence="3" id="KW-1185">Reference proteome</keyword>
<keyword evidence="1" id="KW-0472">Membrane</keyword>
<gene>
    <name evidence="2" type="ORF">QDX21_10220</name>
</gene>
<evidence type="ECO:0000313" key="3">
    <source>
        <dbReference type="Proteomes" id="UP001224674"/>
    </source>
</evidence>
<dbReference type="AlphaFoldDB" id="A0AAJ6AME6"/>
<keyword evidence="1" id="KW-1133">Transmembrane helix</keyword>
<name>A0AAJ6AME6_9MICC</name>
<feature type="transmembrane region" description="Helical" evidence="1">
    <location>
        <begin position="158"/>
        <end position="177"/>
    </location>
</feature>
<feature type="transmembrane region" description="Helical" evidence="1">
    <location>
        <begin position="32"/>
        <end position="51"/>
    </location>
</feature>
<proteinExistence type="predicted"/>
<reference evidence="2 3" key="1">
    <citation type="submission" date="2023-03" db="EMBL/GenBank/DDBJ databases">
        <title>Complete genome sequences of several Auritidibacter ignavus strains isolated from ear infections.</title>
        <authorList>
            <person name="Baehr T."/>
            <person name="Baumhoegger A.M."/>
        </authorList>
    </citation>
    <scope>NUCLEOTIDE SEQUENCE [LARGE SCALE GENOMIC DNA]</scope>
    <source>
        <strain evidence="2 3">BABAE-6</strain>
    </source>
</reference>